<dbReference type="STRING" id="1286106.MPL1_08843"/>
<feature type="transmembrane region" description="Helical" evidence="1">
    <location>
        <begin position="6"/>
        <end position="26"/>
    </location>
</feature>
<keyword evidence="1" id="KW-0472">Membrane</keyword>
<organism evidence="2 3">
    <name type="scientific">Methylophaga lonarensis MPL</name>
    <dbReference type="NCBI Taxonomy" id="1286106"/>
    <lineage>
        <taxon>Bacteria</taxon>
        <taxon>Pseudomonadati</taxon>
        <taxon>Pseudomonadota</taxon>
        <taxon>Gammaproteobacteria</taxon>
        <taxon>Thiotrichales</taxon>
        <taxon>Piscirickettsiaceae</taxon>
        <taxon>Methylophaga</taxon>
    </lineage>
</organism>
<evidence type="ECO:0000313" key="2">
    <source>
        <dbReference type="EMBL" id="EMR12713.1"/>
    </source>
</evidence>
<accession>M7NVD1</accession>
<keyword evidence="1" id="KW-0812">Transmembrane</keyword>
<dbReference type="PATRIC" id="fig|1286106.3.peg.1774"/>
<name>M7NVD1_9GAMM</name>
<gene>
    <name evidence="2" type="ORF">MPL1_08843</name>
</gene>
<dbReference type="Proteomes" id="UP000012019">
    <property type="component" value="Unassembled WGS sequence"/>
</dbReference>
<evidence type="ECO:0000256" key="1">
    <source>
        <dbReference type="SAM" id="Phobius"/>
    </source>
</evidence>
<evidence type="ECO:0000313" key="3">
    <source>
        <dbReference type="Proteomes" id="UP000012019"/>
    </source>
</evidence>
<protein>
    <submittedName>
        <fullName evidence="2">Uncharacterized protein</fullName>
    </submittedName>
</protein>
<keyword evidence="1" id="KW-1133">Transmembrane helix</keyword>
<sequence length="258" mass="29656">MKTDYIWQITIVGIGALISSVAGYIIGSQPEKILKLEYEVFNNENISRNLAGIENVEILHNGEKIEKLSNTTILVRNSSPKNLEDIRIHFVFPDSQTQPIFTSTHTPKDRPKESVSLAEKTDNKYSYLIDDINIAKNDFDGYLFTFHFASEKPPLVNVLTSGKGITIEENLNTKPTVMSYFYNAIYRSWWLLLIYILVVLLYTKFVSSQSTLRKQHIENMASKDRAQLDAEDIIALTKFNPKARDVLKHTFRKTAWFK</sequence>
<comment type="caution">
    <text evidence="2">The sequence shown here is derived from an EMBL/GenBank/DDBJ whole genome shotgun (WGS) entry which is preliminary data.</text>
</comment>
<reference evidence="2 3" key="1">
    <citation type="journal article" date="2013" name="Genome Announc.">
        <title>Draft Genome Sequence of Methylophaga lonarensis MPLT, a Haloalkaliphilic (Non-Methane-Utilizing) Methylotroph.</title>
        <authorList>
            <person name="Shetty S.A."/>
            <person name="Marathe N.P."/>
            <person name="Munot H."/>
            <person name="Antony C.P."/>
            <person name="Dhotre D.P."/>
            <person name="Murrell J.C."/>
            <person name="Shouche Y.S."/>
        </authorList>
    </citation>
    <scope>NUCLEOTIDE SEQUENCE [LARGE SCALE GENOMIC DNA]</scope>
    <source>
        <strain evidence="2 3">MPL</strain>
    </source>
</reference>
<dbReference type="RefSeq" id="WP_009726743.1">
    <property type="nucleotide sequence ID" value="NZ_APHR01000045.1"/>
</dbReference>
<proteinExistence type="predicted"/>
<feature type="transmembrane region" description="Helical" evidence="1">
    <location>
        <begin position="184"/>
        <end position="203"/>
    </location>
</feature>
<dbReference type="AlphaFoldDB" id="M7NVD1"/>
<dbReference type="EMBL" id="APHR01000045">
    <property type="protein sequence ID" value="EMR12713.1"/>
    <property type="molecule type" value="Genomic_DNA"/>
</dbReference>
<keyword evidence="3" id="KW-1185">Reference proteome</keyword>